<protein>
    <recommendedName>
        <fullName evidence="6">Cytochrome c domain-containing protein</fullName>
    </recommendedName>
</protein>
<dbReference type="InterPro" id="IPR009056">
    <property type="entry name" value="Cyt_c-like_dom"/>
</dbReference>
<keyword evidence="3 4" id="KW-0408">Iron</keyword>
<dbReference type="PANTHER" id="PTHR35008:SF4">
    <property type="entry name" value="BLL4482 PROTEIN"/>
    <property type="match status" value="1"/>
</dbReference>
<dbReference type="AlphaFoldDB" id="A0A1S9PL20"/>
<evidence type="ECO:0000256" key="2">
    <source>
        <dbReference type="ARBA" id="ARBA00022723"/>
    </source>
</evidence>
<dbReference type="SUPFAM" id="SSF46626">
    <property type="entry name" value="Cytochrome c"/>
    <property type="match status" value="1"/>
</dbReference>
<organism evidence="7 8">
    <name type="scientific">Mucilaginibacter pedocola</name>
    <dbReference type="NCBI Taxonomy" id="1792845"/>
    <lineage>
        <taxon>Bacteria</taxon>
        <taxon>Pseudomonadati</taxon>
        <taxon>Bacteroidota</taxon>
        <taxon>Sphingobacteriia</taxon>
        <taxon>Sphingobacteriales</taxon>
        <taxon>Sphingobacteriaceae</taxon>
        <taxon>Mucilaginibacter</taxon>
    </lineage>
</organism>
<reference evidence="7 8" key="1">
    <citation type="submission" date="2016-07" db="EMBL/GenBank/DDBJ databases">
        <title>Genomic analysis of zinc-resistant bacterium Mucilaginibacter pedocola TBZ30.</title>
        <authorList>
            <person name="Huang J."/>
            <person name="Tang J."/>
        </authorList>
    </citation>
    <scope>NUCLEOTIDE SEQUENCE [LARGE SCALE GENOMIC DNA]</scope>
    <source>
        <strain evidence="7 8">TBZ30</strain>
    </source>
</reference>
<feature type="signal peptide" evidence="5">
    <location>
        <begin position="1"/>
        <end position="25"/>
    </location>
</feature>
<dbReference type="InterPro" id="IPR051459">
    <property type="entry name" value="Cytochrome_c-type_DH"/>
</dbReference>
<dbReference type="STRING" id="1792845.BC343_00730"/>
<evidence type="ECO:0000313" key="8">
    <source>
        <dbReference type="Proteomes" id="UP000189739"/>
    </source>
</evidence>
<sequence length="140" mass="15077">MKLSAALTLLVLICCGIIASCTSDAELEFKRYYLAGERLYKSHCQNCHGAKGEGLGTLVPPLTDAAFLQKNKHRLACIVNLGLTDELLRVSGKTYVSKMPANNLPPVDIAGILTYVNNSFGNKTGVVTSDDVAKDLEDCK</sequence>
<gene>
    <name evidence="7" type="ORF">BC343_00730</name>
</gene>
<evidence type="ECO:0000256" key="3">
    <source>
        <dbReference type="ARBA" id="ARBA00023004"/>
    </source>
</evidence>
<dbReference type="Proteomes" id="UP000189739">
    <property type="component" value="Unassembled WGS sequence"/>
</dbReference>
<dbReference type="GO" id="GO:0009055">
    <property type="term" value="F:electron transfer activity"/>
    <property type="evidence" value="ECO:0007669"/>
    <property type="project" value="InterPro"/>
</dbReference>
<evidence type="ECO:0000256" key="1">
    <source>
        <dbReference type="ARBA" id="ARBA00022617"/>
    </source>
</evidence>
<dbReference type="EMBL" id="MBTF01000001">
    <property type="protein sequence ID" value="OOQ61634.1"/>
    <property type="molecule type" value="Genomic_DNA"/>
</dbReference>
<keyword evidence="1 4" id="KW-0349">Heme</keyword>
<dbReference type="Gene3D" id="1.10.760.10">
    <property type="entry name" value="Cytochrome c-like domain"/>
    <property type="match status" value="1"/>
</dbReference>
<feature type="chain" id="PRO_5013204700" description="Cytochrome c domain-containing protein" evidence="5">
    <location>
        <begin position="26"/>
        <end position="140"/>
    </location>
</feature>
<evidence type="ECO:0000259" key="6">
    <source>
        <dbReference type="PROSITE" id="PS51007"/>
    </source>
</evidence>
<dbReference type="PANTHER" id="PTHR35008">
    <property type="entry name" value="BLL4482 PROTEIN-RELATED"/>
    <property type="match status" value="1"/>
</dbReference>
<name>A0A1S9PL20_9SPHI</name>
<feature type="domain" description="Cytochrome c" evidence="6">
    <location>
        <begin position="31"/>
        <end position="120"/>
    </location>
</feature>
<evidence type="ECO:0000256" key="4">
    <source>
        <dbReference type="PROSITE-ProRule" id="PRU00433"/>
    </source>
</evidence>
<dbReference type="GO" id="GO:0020037">
    <property type="term" value="F:heme binding"/>
    <property type="evidence" value="ECO:0007669"/>
    <property type="project" value="InterPro"/>
</dbReference>
<dbReference type="RefSeq" id="WP_078345805.1">
    <property type="nucleotide sequence ID" value="NZ_MBTF01000001.1"/>
</dbReference>
<dbReference type="PROSITE" id="PS51257">
    <property type="entry name" value="PROKAR_LIPOPROTEIN"/>
    <property type="match status" value="1"/>
</dbReference>
<proteinExistence type="predicted"/>
<keyword evidence="5" id="KW-0732">Signal</keyword>
<dbReference type="PROSITE" id="PS51007">
    <property type="entry name" value="CYTC"/>
    <property type="match status" value="1"/>
</dbReference>
<dbReference type="Pfam" id="PF13442">
    <property type="entry name" value="Cytochrome_CBB3"/>
    <property type="match status" value="1"/>
</dbReference>
<keyword evidence="2 4" id="KW-0479">Metal-binding</keyword>
<dbReference type="GO" id="GO:0046872">
    <property type="term" value="F:metal ion binding"/>
    <property type="evidence" value="ECO:0007669"/>
    <property type="project" value="UniProtKB-KW"/>
</dbReference>
<evidence type="ECO:0000313" key="7">
    <source>
        <dbReference type="EMBL" id="OOQ61634.1"/>
    </source>
</evidence>
<evidence type="ECO:0000256" key="5">
    <source>
        <dbReference type="SAM" id="SignalP"/>
    </source>
</evidence>
<keyword evidence="8" id="KW-1185">Reference proteome</keyword>
<comment type="caution">
    <text evidence="7">The sequence shown here is derived from an EMBL/GenBank/DDBJ whole genome shotgun (WGS) entry which is preliminary data.</text>
</comment>
<dbReference type="OrthoDB" id="9811395at2"/>
<accession>A0A1S9PL20</accession>
<dbReference type="InterPro" id="IPR036909">
    <property type="entry name" value="Cyt_c-like_dom_sf"/>
</dbReference>